<dbReference type="EMBL" id="CAADFK010000109">
    <property type="protein sequence ID" value="VFK17077.1"/>
    <property type="molecule type" value="Genomic_DNA"/>
</dbReference>
<dbReference type="Gene3D" id="2.130.10.10">
    <property type="entry name" value="YVTN repeat-like/Quinoprotein amine dehydrogenase"/>
    <property type="match status" value="2"/>
</dbReference>
<evidence type="ECO:0000256" key="1">
    <source>
        <dbReference type="ARBA" id="ARBA00022729"/>
    </source>
</evidence>
<accession>A0A450WJ74</accession>
<feature type="domain" description="YNCE-like beta-propeller" evidence="2">
    <location>
        <begin position="27"/>
        <end position="147"/>
    </location>
</feature>
<organism evidence="3">
    <name type="scientific">Candidatus Kentrum sp. LPFa</name>
    <dbReference type="NCBI Taxonomy" id="2126335"/>
    <lineage>
        <taxon>Bacteria</taxon>
        <taxon>Pseudomonadati</taxon>
        <taxon>Pseudomonadota</taxon>
        <taxon>Gammaproteobacteria</taxon>
        <taxon>Candidatus Kentrum</taxon>
    </lineage>
</organism>
<dbReference type="InterPro" id="IPR015943">
    <property type="entry name" value="WD40/YVTN_repeat-like_dom_sf"/>
</dbReference>
<keyword evidence="3" id="KW-0238">DNA-binding</keyword>
<keyword evidence="1" id="KW-0732">Signal</keyword>
<dbReference type="InterPro" id="IPR051200">
    <property type="entry name" value="Host-pathogen_enzymatic-act"/>
</dbReference>
<dbReference type="InterPro" id="IPR048433">
    <property type="entry name" value="YNCE-like_beta-prop"/>
</dbReference>
<dbReference type="GO" id="GO:0003677">
    <property type="term" value="F:DNA binding"/>
    <property type="evidence" value="ECO:0007669"/>
    <property type="project" value="UniProtKB-KW"/>
</dbReference>
<dbReference type="PANTHER" id="PTHR47197:SF3">
    <property type="entry name" value="DIHYDRO-HEME D1 DEHYDROGENASE"/>
    <property type="match status" value="1"/>
</dbReference>
<dbReference type="InterPro" id="IPR011044">
    <property type="entry name" value="Quino_amine_DH_bsu"/>
</dbReference>
<evidence type="ECO:0000259" key="2">
    <source>
        <dbReference type="Pfam" id="PF21783"/>
    </source>
</evidence>
<sequence length="392" mass="43240">MKKKNNPNLPILITLAITLLMSKVTFAIEERLAFVASEGENSVTVIDLITEKTRKVLPTGKIPHAMAVSPEGKIFVNNRGSRDLTVIDARRLTVIGTIPLPAISFQLAISPDGKTLAVVYKDGLKLSLVDVASNTIIKTLDVGKTPDKDFRKPMMKHPFWTPDGRFVYLSDSVNKVLLKFDVSRGIIAKRIPLPGINHYIHPSPDGAILYAVNETTKNGTGITLIDRATDTVIANLPIPLAPGEKGKGHHSSFSPDNRHFFFSNLGASGLHVLDVENRKWIKVIRTGKGPGHPAISRDGKYIFVIHHKDGVISVIDREKLQLIKDIKMGEGKKEAHAFYFTPDEKYFYAISSQDNVMVKIDIRKLEVASTIPVASASMFFAIKEGDTYPPTE</sequence>
<name>A0A450WJ74_9GAMM</name>
<dbReference type="InterPro" id="IPR031815">
    <property type="entry name" value="DUF5074"/>
</dbReference>
<dbReference type="PANTHER" id="PTHR47197">
    <property type="entry name" value="PROTEIN NIRF"/>
    <property type="match status" value="1"/>
</dbReference>
<proteinExistence type="predicted"/>
<gene>
    <name evidence="3" type="ORF">BECKLPF1236B_GA0070989_11096</name>
</gene>
<dbReference type="Pfam" id="PF16819">
    <property type="entry name" value="DUF5074"/>
    <property type="match status" value="1"/>
</dbReference>
<evidence type="ECO:0000313" key="3">
    <source>
        <dbReference type="EMBL" id="VFK17077.1"/>
    </source>
</evidence>
<dbReference type="AlphaFoldDB" id="A0A450WJ74"/>
<protein>
    <submittedName>
        <fullName evidence="3">DNA-binding beta-propeller fold protein YncE</fullName>
    </submittedName>
</protein>
<reference evidence="3" key="1">
    <citation type="submission" date="2019-02" db="EMBL/GenBank/DDBJ databases">
        <authorList>
            <person name="Gruber-Vodicka R. H."/>
            <person name="Seah K. B. B."/>
        </authorList>
    </citation>
    <scope>NUCLEOTIDE SEQUENCE</scope>
    <source>
        <strain evidence="3">BECK_S313</strain>
    </source>
</reference>
<dbReference type="Pfam" id="PF21783">
    <property type="entry name" value="YNCE"/>
    <property type="match status" value="1"/>
</dbReference>
<dbReference type="SUPFAM" id="SSF50969">
    <property type="entry name" value="YVTN repeat-like/Quinoprotein amine dehydrogenase"/>
    <property type="match status" value="1"/>
</dbReference>